<keyword evidence="2" id="KW-1133">Transmembrane helix</keyword>
<organism evidence="3 4">
    <name type="scientific">Emergomyces pasteurianus Ep9510</name>
    <dbReference type="NCBI Taxonomy" id="1447872"/>
    <lineage>
        <taxon>Eukaryota</taxon>
        <taxon>Fungi</taxon>
        <taxon>Dikarya</taxon>
        <taxon>Ascomycota</taxon>
        <taxon>Pezizomycotina</taxon>
        <taxon>Eurotiomycetes</taxon>
        <taxon>Eurotiomycetidae</taxon>
        <taxon>Onygenales</taxon>
        <taxon>Ajellomycetaceae</taxon>
        <taxon>Emergomyces</taxon>
    </lineage>
</organism>
<gene>
    <name evidence="3" type="ORF">AJ78_01123</name>
</gene>
<dbReference type="OrthoDB" id="4188269at2759"/>
<keyword evidence="2" id="KW-0812">Transmembrane</keyword>
<sequence>MVPPSVKFIHCLDNWSALTLHRHLPVQITTSTGRAPKPQIIYATISTSSDETTISKSSTKSSGPRPAAPIAPTRSHTPASVPSESHEKSPSEKKIEAAKISSIIIGTIIFIAVVILGLLLGRSKWNKTTSQTSLRKLHEAEGSNGHGLTPTRRRTPKHSSKRTYTSREGFISFDDLSHSGGYSPAQELPTVVEERCQQMSDVSSPISPCVSSPR</sequence>
<feature type="region of interest" description="Disordered" evidence="1">
    <location>
        <begin position="52"/>
        <end position="93"/>
    </location>
</feature>
<dbReference type="AlphaFoldDB" id="A0A1J9QSM4"/>
<accession>A0A1J9QSM4</accession>
<evidence type="ECO:0000256" key="1">
    <source>
        <dbReference type="SAM" id="MobiDB-lite"/>
    </source>
</evidence>
<keyword evidence="4" id="KW-1185">Reference proteome</keyword>
<dbReference type="EMBL" id="LGRN01000023">
    <property type="protein sequence ID" value="OJD18868.1"/>
    <property type="molecule type" value="Genomic_DNA"/>
</dbReference>
<name>A0A1J9QSM4_9EURO</name>
<evidence type="ECO:0000313" key="4">
    <source>
        <dbReference type="Proteomes" id="UP000182235"/>
    </source>
</evidence>
<comment type="caution">
    <text evidence="3">The sequence shown here is derived from an EMBL/GenBank/DDBJ whole genome shotgun (WGS) entry which is preliminary data.</text>
</comment>
<dbReference type="VEuPathDB" id="FungiDB:AJ78_01123"/>
<feature type="compositionally biased region" description="Basic and acidic residues" evidence="1">
    <location>
        <begin position="84"/>
        <end position="93"/>
    </location>
</feature>
<evidence type="ECO:0000313" key="3">
    <source>
        <dbReference type="EMBL" id="OJD18868.1"/>
    </source>
</evidence>
<feature type="compositionally biased region" description="Basic residues" evidence="1">
    <location>
        <begin position="151"/>
        <end position="161"/>
    </location>
</feature>
<proteinExistence type="predicted"/>
<feature type="transmembrane region" description="Helical" evidence="2">
    <location>
        <begin position="100"/>
        <end position="121"/>
    </location>
</feature>
<protein>
    <submittedName>
        <fullName evidence="3">Uncharacterized protein</fullName>
    </submittedName>
</protein>
<reference evidence="3 4" key="1">
    <citation type="submission" date="2015-07" db="EMBL/GenBank/DDBJ databases">
        <title>Emmonsia species relationships and genome sequence.</title>
        <authorList>
            <consortium name="The Broad Institute Genomics Platform"/>
            <person name="Cuomo C.A."/>
            <person name="Munoz J.F."/>
            <person name="Imamovic A."/>
            <person name="Priest M.E."/>
            <person name="Young S."/>
            <person name="Clay O.K."/>
            <person name="McEwen J.G."/>
        </authorList>
    </citation>
    <scope>NUCLEOTIDE SEQUENCE [LARGE SCALE GENOMIC DNA]</scope>
    <source>
        <strain evidence="3 4">UAMH 9510</strain>
    </source>
</reference>
<evidence type="ECO:0000256" key="2">
    <source>
        <dbReference type="SAM" id="Phobius"/>
    </source>
</evidence>
<feature type="region of interest" description="Disordered" evidence="1">
    <location>
        <begin position="131"/>
        <end position="163"/>
    </location>
</feature>
<keyword evidence="2" id="KW-0472">Membrane</keyword>
<feature type="compositionally biased region" description="Low complexity" evidence="1">
    <location>
        <begin position="52"/>
        <end position="62"/>
    </location>
</feature>
<dbReference type="Proteomes" id="UP000182235">
    <property type="component" value="Unassembled WGS sequence"/>
</dbReference>